<keyword evidence="3" id="KW-0964">Secreted</keyword>
<dbReference type="PANTHER" id="PTHR31698:SF4">
    <property type="entry name" value="LYSOZYME G-LIKE PROTEIN 2"/>
    <property type="match status" value="1"/>
</dbReference>
<keyword evidence="5 9" id="KW-0378">Hydrolase</keyword>
<dbReference type="InParanoid" id="A0A6P5KV31"/>
<dbReference type="Proteomes" id="UP000515140">
    <property type="component" value="Unplaced"/>
</dbReference>
<dbReference type="GO" id="GO:0009253">
    <property type="term" value="P:peptidoglycan catabolic process"/>
    <property type="evidence" value="ECO:0007669"/>
    <property type="project" value="InterPro"/>
</dbReference>
<feature type="signal peptide" evidence="10">
    <location>
        <begin position="1"/>
        <end position="19"/>
    </location>
</feature>
<dbReference type="PRINTS" id="PR00749">
    <property type="entry name" value="LYSOZYMEG"/>
</dbReference>
<evidence type="ECO:0000313" key="11">
    <source>
        <dbReference type="Proteomes" id="UP000515140"/>
    </source>
</evidence>
<gene>
    <name evidence="12" type="primary">LYG2</name>
</gene>
<dbReference type="PANTHER" id="PTHR31698">
    <property type="entry name" value="LYSOZYME G FAMILY MEMBER"/>
    <property type="match status" value="1"/>
</dbReference>
<dbReference type="EC" id="3.2.1.-" evidence="9"/>
<name>A0A6P5KV31_PHACI</name>
<evidence type="ECO:0000256" key="8">
    <source>
        <dbReference type="ARBA" id="ARBA00054346"/>
    </source>
</evidence>
<evidence type="ECO:0000256" key="2">
    <source>
        <dbReference type="ARBA" id="ARBA00008902"/>
    </source>
</evidence>
<dbReference type="InterPro" id="IPR023346">
    <property type="entry name" value="Lysozyme-like_dom_sf"/>
</dbReference>
<feature type="chain" id="PRO_5027834220" description="Lysozyme g-like protein" evidence="10">
    <location>
        <begin position="20"/>
        <end position="212"/>
    </location>
</feature>
<evidence type="ECO:0000256" key="1">
    <source>
        <dbReference type="ARBA" id="ARBA00004613"/>
    </source>
</evidence>
<accession>A0A6P5KV31</accession>
<comment type="similarity">
    <text evidence="2 9">Belongs to the glycosyl hydrolase 23 family.</text>
</comment>
<keyword evidence="11" id="KW-1185">Reference proteome</keyword>
<comment type="subcellular location">
    <subcellularLocation>
        <location evidence="1">Secreted</location>
    </subcellularLocation>
</comment>
<evidence type="ECO:0000256" key="10">
    <source>
        <dbReference type="SAM" id="SignalP"/>
    </source>
</evidence>
<keyword evidence="7 9" id="KW-0326">Glycosidase</keyword>
<protein>
    <recommendedName>
        <fullName evidence="9">Lysozyme g-like protein</fullName>
        <ecNumber evidence="9">3.2.1.-</ecNumber>
    </recommendedName>
</protein>
<comment type="function">
    <text evidence="8">May act as a potent antibacterial protein that may play a role in the innate immunity.</text>
</comment>
<dbReference type="SUPFAM" id="SSF53955">
    <property type="entry name" value="Lysozyme-like"/>
    <property type="match status" value="1"/>
</dbReference>
<evidence type="ECO:0000256" key="3">
    <source>
        <dbReference type="ARBA" id="ARBA00022525"/>
    </source>
</evidence>
<dbReference type="FunCoup" id="A0A6P5KV31">
    <property type="interactions" value="259"/>
</dbReference>
<dbReference type="FunFam" id="1.10.530.10:FF:000018">
    <property type="entry name" value="Lysozyme g-like 2"/>
    <property type="match status" value="1"/>
</dbReference>
<proteinExistence type="inferred from homology"/>
<evidence type="ECO:0000256" key="9">
    <source>
        <dbReference type="PIRNR" id="PIRNR001065"/>
    </source>
</evidence>
<evidence type="ECO:0000256" key="6">
    <source>
        <dbReference type="ARBA" id="ARBA00023157"/>
    </source>
</evidence>
<dbReference type="AlphaFoldDB" id="A0A6P5KV31"/>
<evidence type="ECO:0000256" key="4">
    <source>
        <dbReference type="ARBA" id="ARBA00022729"/>
    </source>
</evidence>
<dbReference type="GeneID" id="110212848"/>
<evidence type="ECO:0000313" key="12">
    <source>
        <dbReference type="RefSeq" id="XP_020848614.1"/>
    </source>
</evidence>
<keyword evidence="4 10" id="KW-0732">Signal</keyword>
<dbReference type="Gene3D" id="1.10.530.10">
    <property type="match status" value="1"/>
</dbReference>
<evidence type="ECO:0000256" key="5">
    <source>
        <dbReference type="ARBA" id="ARBA00022801"/>
    </source>
</evidence>
<keyword evidence="6" id="KW-1015">Disulfide bond</keyword>
<dbReference type="GO" id="GO:0050830">
    <property type="term" value="P:defense response to Gram-positive bacterium"/>
    <property type="evidence" value="ECO:0007669"/>
    <property type="project" value="TreeGrafter"/>
</dbReference>
<evidence type="ECO:0000256" key="7">
    <source>
        <dbReference type="ARBA" id="ARBA00023295"/>
    </source>
</evidence>
<organism evidence="11 12">
    <name type="scientific">Phascolarctos cinereus</name>
    <name type="common">Koala</name>
    <dbReference type="NCBI Taxonomy" id="38626"/>
    <lineage>
        <taxon>Eukaryota</taxon>
        <taxon>Metazoa</taxon>
        <taxon>Chordata</taxon>
        <taxon>Craniata</taxon>
        <taxon>Vertebrata</taxon>
        <taxon>Euteleostomi</taxon>
        <taxon>Mammalia</taxon>
        <taxon>Metatheria</taxon>
        <taxon>Diprotodontia</taxon>
        <taxon>Phascolarctidae</taxon>
        <taxon>Phascolarctos</taxon>
    </lineage>
</organism>
<dbReference type="PIRSF" id="PIRSF001065">
    <property type="entry name" value="Lysozyme_g"/>
    <property type="match status" value="1"/>
</dbReference>
<dbReference type="GO" id="GO:0003796">
    <property type="term" value="F:lysozyme activity"/>
    <property type="evidence" value="ECO:0007669"/>
    <property type="project" value="InterPro"/>
</dbReference>
<sequence>MLAPVIFLGLAVLIVTSEGTYPYPPPVNPHFQPRLYHGCYGDIMSMDTPGASCDTDRLINCGIRGSEMFAEMDLVPMKKYQTIIKDVGQKQCVDPALIAGIISRETHAGSVLRDGWDHQGLKFGLMQLDKHTYHPTGAWDSQEHLTQAVKILTDKIKAIQRKFPTWTMSQHLKGGLFAYKSGIDDIVTPNDVENDYINDILARCKFYKRHGF</sequence>
<dbReference type="GO" id="GO:0005576">
    <property type="term" value="C:extracellular region"/>
    <property type="evidence" value="ECO:0007669"/>
    <property type="project" value="UniProtKB-SubCell"/>
</dbReference>
<dbReference type="InterPro" id="IPR002152">
    <property type="entry name" value="Glyco_hydro_23"/>
</dbReference>
<dbReference type="CDD" id="cd01021">
    <property type="entry name" value="GEWL"/>
    <property type="match status" value="1"/>
</dbReference>
<dbReference type="KEGG" id="pcw:110212848"/>
<dbReference type="CTD" id="254773"/>
<dbReference type="RefSeq" id="XP_020848614.1">
    <property type="nucleotide sequence ID" value="XM_020992955.1"/>
</dbReference>
<reference evidence="12" key="1">
    <citation type="submission" date="2025-08" db="UniProtKB">
        <authorList>
            <consortium name="RefSeq"/>
        </authorList>
    </citation>
    <scope>IDENTIFICATION</scope>
    <source>
        <tissue evidence="12">Spleen</tissue>
    </source>
</reference>